<dbReference type="Pfam" id="PF04851">
    <property type="entry name" value="ResIII"/>
    <property type="match status" value="1"/>
</dbReference>
<dbReference type="Pfam" id="PF11907">
    <property type="entry name" value="DUF3427"/>
    <property type="match status" value="1"/>
</dbReference>
<dbReference type="InterPro" id="IPR058403">
    <property type="entry name" value="DUF8090"/>
</dbReference>
<gene>
    <name evidence="3" type="primary">uvrB_2</name>
    <name evidence="3" type="ORF">MBBWO_11870</name>
</gene>
<dbReference type="EMBL" id="MZGU01000004">
    <property type="protein sequence ID" value="PWB86332.1"/>
    <property type="molecule type" value="Genomic_DNA"/>
</dbReference>
<reference evidence="3 4" key="1">
    <citation type="submission" date="2017-03" db="EMBL/GenBank/DDBJ databases">
        <title>Genome sequence of Methanobrevibacter wosei.</title>
        <authorList>
            <person name="Poehlein A."/>
            <person name="Seedorf H."/>
            <person name="Daniel R."/>
        </authorList>
    </citation>
    <scope>NUCLEOTIDE SEQUENCE [LARGE SCALE GENOMIC DNA]</scope>
    <source>
        <strain evidence="3 4">DSM 11979</strain>
    </source>
</reference>
<evidence type="ECO:0000313" key="3">
    <source>
        <dbReference type="EMBL" id="PWB86332.1"/>
    </source>
</evidence>
<dbReference type="SMART" id="SM00487">
    <property type="entry name" value="DEXDc"/>
    <property type="match status" value="1"/>
</dbReference>
<dbReference type="InterPro" id="IPR025202">
    <property type="entry name" value="PLD-like_dom"/>
</dbReference>
<dbReference type="GO" id="GO:0005524">
    <property type="term" value="F:ATP binding"/>
    <property type="evidence" value="ECO:0007669"/>
    <property type="project" value="InterPro"/>
</dbReference>
<keyword evidence="4" id="KW-1185">Reference proteome</keyword>
<dbReference type="Gene3D" id="3.30.870.10">
    <property type="entry name" value="Endonuclease Chain A"/>
    <property type="match status" value="1"/>
</dbReference>
<dbReference type="Pfam" id="PF00271">
    <property type="entry name" value="Helicase_C"/>
    <property type="match status" value="1"/>
</dbReference>
<dbReference type="GO" id="GO:0003677">
    <property type="term" value="F:DNA binding"/>
    <property type="evidence" value="ECO:0007669"/>
    <property type="project" value="InterPro"/>
</dbReference>
<dbReference type="Pfam" id="PF26350">
    <property type="entry name" value="DUF8090"/>
    <property type="match status" value="1"/>
</dbReference>
<accession>A0A2U1S8D8</accession>
<dbReference type="GO" id="GO:0016787">
    <property type="term" value="F:hydrolase activity"/>
    <property type="evidence" value="ECO:0007669"/>
    <property type="project" value="InterPro"/>
</dbReference>
<dbReference type="OrthoDB" id="11644at2157"/>
<feature type="domain" description="Helicase ATP-binding" evidence="1">
    <location>
        <begin position="233"/>
        <end position="384"/>
    </location>
</feature>
<dbReference type="CDD" id="cd18032">
    <property type="entry name" value="DEXHc_RE_I_III_res"/>
    <property type="match status" value="1"/>
</dbReference>
<dbReference type="PROSITE" id="PS51194">
    <property type="entry name" value="HELICASE_CTER"/>
    <property type="match status" value="1"/>
</dbReference>
<dbReference type="CDD" id="cd09204">
    <property type="entry name" value="PLDc_N_DEXD_b2"/>
    <property type="match status" value="1"/>
</dbReference>
<dbReference type="SUPFAM" id="SSF52540">
    <property type="entry name" value="P-loop containing nucleoside triphosphate hydrolases"/>
    <property type="match status" value="1"/>
</dbReference>
<dbReference type="PANTHER" id="PTHR47396:SF1">
    <property type="entry name" value="ATP-DEPENDENT HELICASE IRC3-RELATED"/>
    <property type="match status" value="1"/>
</dbReference>
<evidence type="ECO:0000259" key="1">
    <source>
        <dbReference type="PROSITE" id="PS51192"/>
    </source>
</evidence>
<dbReference type="RefSeq" id="WP_116669956.1">
    <property type="nucleotide sequence ID" value="NZ_MZGU01000004.1"/>
</dbReference>
<evidence type="ECO:0000259" key="2">
    <source>
        <dbReference type="PROSITE" id="PS51194"/>
    </source>
</evidence>
<dbReference type="GO" id="GO:0140097">
    <property type="term" value="F:catalytic activity, acting on DNA"/>
    <property type="evidence" value="ECO:0007669"/>
    <property type="project" value="UniProtKB-ARBA"/>
</dbReference>
<dbReference type="InterPro" id="IPR001650">
    <property type="entry name" value="Helicase_C-like"/>
</dbReference>
<dbReference type="PROSITE" id="PS51192">
    <property type="entry name" value="HELICASE_ATP_BIND_1"/>
    <property type="match status" value="1"/>
</dbReference>
<dbReference type="AlphaFoldDB" id="A0A2U1S8D8"/>
<dbReference type="Pfam" id="PF13091">
    <property type="entry name" value="PLDc_2"/>
    <property type="match status" value="1"/>
</dbReference>
<dbReference type="Gene3D" id="3.40.50.300">
    <property type="entry name" value="P-loop containing nucleotide triphosphate hydrolases"/>
    <property type="match status" value="2"/>
</dbReference>
<dbReference type="SUPFAM" id="SSF56024">
    <property type="entry name" value="Phospholipase D/nuclease"/>
    <property type="match status" value="1"/>
</dbReference>
<organism evidence="3 4">
    <name type="scientific">Methanobrevibacter woesei</name>
    <dbReference type="NCBI Taxonomy" id="190976"/>
    <lineage>
        <taxon>Archaea</taxon>
        <taxon>Methanobacteriati</taxon>
        <taxon>Methanobacteriota</taxon>
        <taxon>Methanomada group</taxon>
        <taxon>Methanobacteria</taxon>
        <taxon>Methanobacteriales</taxon>
        <taxon>Methanobacteriaceae</taxon>
        <taxon>Methanobrevibacter</taxon>
    </lineage>
</organism>
<dbReference type="InterPro" id="IPR021835">
    <property type="entry name" value="DUF3427"/>
</dbReference>
<dbReference type="GO" id="GO:0120545">
    <property type="term" value="F:nucleic acid conformation isomerase activity"/>
    <property type="evidence" value="ECO:0007669"/>
    <property type="project" value="UniProtKB-ARBA"/>
</dbReference>
<dbReference type="InterPro" id="IPR027417">
    <property type="entry name" value="P-loop_NTPase"/>
</dbReference>
<name>A0A2U1S8D8_9EURY</name>
<sequence length="954" mass="111217">MDNINNNILDASKTAFIDKSFNSNFLFKPTFLSNDYKKGIKVLSSLKEALSTCNEFCISVAFITESGITPLLQDLKELESKNVKGKILTTDYLYFSEPKALKRLNSLDNIEVRMYKVGNDKPGLHTKGYLFKNDDFYRIIVGSSNITQNALTVNKEWNLSFSSLEEGEIARDILNEFNSLWEESDLLENSLDNYEKYYQQRKIILNQENLPKPSFNKLKPNLMQNSFIENLKEIQSEGEDKALLISATGTGKTYAAAFALQDALPNKALFLVHREQIAKQAKNSFQNVFGNTKKFGLLSGNSKDYNANYLFSTIQMMSKPEVYERFQPDEFDYIIIDEVHRAGAKSYQKIMDYFKPKFYLGMTASPDRSDGFDIYGLFNHNIAYELRLKQALEENILCPFHYFGISDNYIEGSDFNNLVSDVRVRNIIEKMEFYGYSGNRPKGLIFCSTKKEAKVLSEKFNEKGLRTKYLTGDNSQKERLEAIDRLVSDERLDYLEYIITVDIFNEGVDIPEINQIVMLRPTESPIIFIQQLGRGLRKSKGKEFVVVLDFISNYANNFMIPIALSGDRTYNKDNLRKYIMEGARVIPGNSTVNFDVISKERIYESIDKTNFKNIQLFKEKYNNLKFKLGKIPMLVDFYVHGEIDPILILEHSSLKSYYKFLSKYEVDCTYYLDDLEVKILEFISQKIANGKRPHEAIILTKLIDNLRFSIEEISNELEKHYHIFSDIDSVKSAINLLNFDFDNKDKKKFNDFRFFSDEYNISSKFLELLKNKDFKLFLNDVIKYSLLKYEEEYSDYYDDTNLVLYEKYSRRDVCRLLNWSNDESSTMYGYKIKHNTCPIFVTYHKSDDISKSTDYQDEFIDYELFSWMSRSKRTLESNELQPLINYDASKMDVHLFIKKSDGEGTDFYYMGKAEPIDAKQTTILNDNGETLPIVNFKLKLDHMAREDIFSYFHD</sequence>
<feature type="domain" description="Helicase C-terminal" evidence="2">
    <location>
        <begin position="429"/>
        <end position="583"/>
    </location>
</feature>
<evidence type="ECO:0000313" key="4">
    <source>
        <dbReference type="Proteomes" id="UP000245577"/>
    </source>
</evidence>
<proteinExistence type="predicted"/>
<dbReference type="InterPro" id="IPR050742">
    <property type="entry name" value="Helicase_Restrict-Modif_Enz"/>
</dbReference>
<dbReference type="InterPro" id="IPR014001">
    <property type="entry name" value="Helicase_ATP-bd"/>
</dbReference>
<dbReference type="CDD" id="cd18799">
    <property type="entry name" value="SF2_C_EcoAI-like"/>
    <property type="match status" value="1"/>
</dbReference>
<dbReference type="GO" id="GO:0005829">
    <property type="term" value="C:cytosol"/>
    <property type="evidence" value="ECO:0007669"/>
    <property type="project" value="TreeGrafter"/>
</dbReference>
<dbReference type="Proteomes" id="UP000245577">
    <property type="component" value="Unassembled WGS sequence"/>
</dbReference>
<comment type="caution">
    <text evidence="3">The sequence shown here is derived from an EMBL/GenBank/DDBJ whole genome shotgun (WGS) entry which is preliminary data.</text>
</comment>
<protein>
    <submittedName>
        <fullName evidence="3">UvrABC system protein B</fullName>
    </submittedName>
</protein>
<dbReference type="InterPro" id="IPR006935">
    <property type="entry name" value="Helicase/UvrB_N"/>
</dbReference>
<dbReference type="PANTHER" id="PTHR47396">
    <property type="entry name" value="TYPE I RESTRICTION ENZYME ECOKI R PROTEIN"/>
    <property type="match status" value="1"/>
</dbReference>
<dbReference type="SMART" id="SM00490">
    <property type="entry name" value="HELICc"/>
    <property type="match status" value="1"/>
</dbReference>